<evidence type="ECO:0000259" key="5">
    <source>
        <dbReference type="Pfam" id="PF05426"/>
    </source>
</evidence>
<dbReference type="Pfam" id="PF07940">
    <property type="entry name" value="Hepar_II_III_C"/>
    <property type="match status" value="1"/>
</dbReference>
<proteinExistence type="predicted"/>
<dbReference type="InterPro" id="IPR012480">
    <property type="entry name" value="Hepar_II_III_C"/>
</dbReference>
<evidence type="ECO:0000256" key="4">
    <source>
        <dbReference type="ARBA" id="ARBA00023239"/>
    </source>
</evidence>
<gene>
    <name evidence="7" type="ORF">BCF53_107114</name>
</gene>
<dbReference type="PANTHER" id="PTHR39210">
    <property type="entry name" value="HEPARIN-SULFATE LYASE"/>
    <property type="match status" value="1"/>
</dbReference>
<dbReference type="InterPro" id="IPR008929">
    <property type="entry name" value="Chondroitin_lyas"/>
</dbReference>
<evidence type="ECO:0000259" key="6">
    <source>
        <dbReference type="Pfam" id="PF07940"/>
    </source>
</evidence>
<sequence length="738" mass="83355">MSFCIIIYNYNYNNGLDMTLTEKTTFATFNQASINEIVDYSNSLNGSGIFAHSLQLLKAETDTLLKTPLDVPGQGEAGSYEHNKHKSNYELMDACAKLYLFNGSSEYRDTIRSLLLTYAERYLNMPFHEQKNTNPPGRLFHQILNEQMWLCYAAMSYSAIKSTLSAEDIDAIENRLFKPMIEMFTVLYGHDFDRIHNHGIWAVAAVGICAITVGDTESVRKSIFGMAGDGEKGGFLAQLAKLFSASGYYIEGPYYHRFAIRPVCFFAEAIHEHYPEYDIYNYKDQVIGKTIKALIYTSNPDGTFPALNDASRTMNIDDEGAKAAISIYFARYGKEESFAATAKKQGTVWLTPCSLELCKAVDAFEGKAEVRWPSVELFEGDHGERGAQGFLRSANPDKPVSQAIMAYGQHGMGHGHFDALSITLFGDGHEYLREYGYGRWVNVETKFGGRYLDENKTWARQTIAHNLVTVDEQCQNHFDHKLADTRFGKPHFFLKDGNVQAMSAFANEHYDEVEMQRSVFMLELEDFDQPLIVDLFKIDGDKEHQYDYAVHYKGQVTNTNFEYQSKVYERHVLGKANGYQHLFEKARGKTEDNAIVTWLQDQRFHSWITSGKDGQIIFAQTGANDPSMNLRSEDCFILRQFGSDHLFASVFETHGFFDEGSERCNGAYGQVKSIAVLSHSDDASVVEIKYTAQGVNKKVVVCVSNDAGKDENSSHEVKVAETTYQWTGYMTTILTTEG</sequence>
<evidence type="ECO:0000313" key="8">
    <source>
        <dbReference type="Proteomes" id="UP000295793"/>
    </source>
</evidence>
<keyword evidence="8" id="KW-1185">Reference proteome</keyword>
<dbReference type="GO" id="GO:0016829">
    <property type="term" value="F:lyase activity"/>
    <property type="evidence" value="ECO:0007669"/>
    <property type="project" value="UniProtKB-KW"/>
</dbReference>
<accession>A0A4R3I752</accession>
<name>A0A4R3I752_9GAMM</name>
<evidence type="ECO:0000313" key="7">
    <source>
        <dbReference type="EMBL" id="TCS41100.1"/>
    </source>
</evidence>
<evidence type="ECO:0000256" key="3">
    <source>
        <dbReference type="ARBA" id="ARBA00022764"/>
    </source>
</evidence>
<feature type="domain" description="Heparinase II/III-like C-terminal" evidence="6">
    <location>
        <begin position="401"/>
        <end position="632"/>
    </location>
</feature>
<dbReference type="Pfam" id="PF05426">
    <property type="entry name" value="Alginate_lyase"/>
    <property type="match status" value="1"/>
</dbReference>
<comment type="caution">
    <text evidence="7">The sequence shown here is derived from an EMBL/GenBank/DDBJ whole genome shotgun (WGS) entry which is preliminary data.</text>
</comment>
<dbReference type="Gene3D" id="2.70.98.70">
    <property type="match status" value="1"/>
</dbReference>
<dbReference type="Gene3D" id="1.50.10.100">
    <property type="entry name" value="Chondroitin AC/alginate lyase"/>
    <property type="match status" value="1"/>
</dbReference>
<dbReference type="InterPro" id="IPR008397">
    <property type="entry name" value="Alginate_lyase_dom"/>
</dbReference>
<dbReference type="SUPFAM" id="SSF48230">
    <property type="entry name" value="Chondroitin AC/alginate lyase"/>
    <property type="match status" value="1"/>
</dbReference>
<keyword evidence="2" id="KW-0732">Signal</keyword>
<dbReference type="EMBL" id="SLZR01000007">
    <property type="protein sequence ID" value="TCS41100.1"/>
    <property type="molecule type" value="Genomic_DNA"/>
</dbReference>
<organism evidence="7 8">
    <name type="scientific">Reinekea marinisedimentorum</name>
    <dbReference type="NCBI Taxonomy" id="230495"/>
    <lineage>
        <taxon>Bacteria</taxon>
        <taxon>Pseudomonadati</taxon>
        <taxon>Pseudomonadota</taxon>
        <taxon>Gammaproteobacteria</taxon>
        <taxon>Oceanospirillales</taxon>
        <taxon>Saccharospirillaceae</taxon>
        <taxon>Reinekea</taxon>
    </lineage>
</organism>
<protein>
    <submittedName>
        <fullName evidence="7">Alginate lyase</fullName>
    </submittedName>
</protein>
<feature type="domain" description="Alginate lyase" evidence="5">
    <location>
        <begin position="94"/>
        <end position="294"/>
    </location>
</feature>
<comment type="subcellular location">
    <subcellularLocation>
        <location evidence="1">Periplasm</location>
    </subcellularLocation>
</comment>
<keyword evidence="4 7" id="KW-0456">Lyase</keyword>
<reference evidence="7 8" key="1">
    <citation type="submission" date="2019-03" db="EMBL/GenBank/DDBJ databases">
        <title>Genomic Encyclopedia of Archaeal and Bacterial Type Strains, Phase II (KMG-II): from individual species to whole genera.</title>
        <authorList>
            <person name="Goeker M."/>
        </authorList>
    </citation>
    <scope>NUCLEOTIDE SEQUENCE [LARGE SCALE GENOMIC DNA]</scope>
    <source>
        <strain evidence="7 8">DSM 15388</strain>
    </source>
</reference>
<evidence type="ECO:0000256" key="1">
    <source>
        <dbReference type="ARBA" id="ARBA00004418"/>
    </source>
</evidence>
<dbReference type="AlphaFoldDB" id="A0A4R3I752"/>
<keyword evidence="3" id="KW-0574">Periplasm</keyword>
<dbReference type="GO" id="GO:0042597">
    <property type="term" value="C:periplasmic space"/>
    <property type="evidence" value="ECO:0007669"/>
    <property type="project" value="UniProtKB-SubCell"/>
</dbReference>
<dbReference type="Proteomes" id="UP000295793">
    <property type="component" value="Unassembled WGS sequence"/>
</dbReference>
<evidence type="ECO:0000256" key="2">
    <source>
        <dbReference type="ARBA" id="ARBA00022729"/>
    </source>
</evidence>
<dbReference type="PANTHER" id="PTHR39210:SF1">
    <property type="entry name" value="HEPARIN-SULFATE LYASE"/>
    <property type="match status" value="1"/>
</dbReference>